<sequence length="649" mass="71377">MIANTWKSLEENNLFNPLIQHPSEENNNSRSNNNNNNNNKSNNINTIRNIIINNNNNNNNTNLHTSTITDNIASNQLSSESINNLPQPTNMKHLLNPSELLVNDIPYTTAQTNNTSDKNDNTAGVTALNNQLNMNSVDVLATASDLFNKLTLNPQNALEASESDTSTITPSTSSDNLIYEYDGKNILNNNNQAAFNSNFALYETNAATNNVIYFNNNNNNTGVGIASAVYPDYSLQITNNSNTNTNTNTNNKSNNMDNIESNNNNDRPISFTTNIWNYDSLNSPQGQQTPFQHFSPPPQPQQLQSQLLTTEINLQEKDDGIKQSNTDKNFHIPHSSTSSISSVSNVDRLNSLHSSITSERNSFSNGQQPTIPLTEENLTLLSTNDSSLEQLLKEEDIEGLMRVKSQFYQQLDPATFEKLQNADSQLALSTLYVQFQKDQFNQQVGTNPLGMNDNTSRINHQNQQQSYPSNYNFRDQSPLSTGSSSHSQLSSLLDDNINKNRVSNNYTTTESRRKLSPNASNNRARKNQLKSSGGVSNPHGHAHSNGGASVSTTANGVASPSPSSAAAASASAAAAATLESANLYKTELCEQFLSRGSCPYGAKCQFAHGAHELKPVQRAAKFKTKDCANWVKTGTCRYGKRCLFRHGNE</sequence>
<protein>
    <submittedName>
        <fullName evidence="8">Unnamed protein product</fullName>
    </submittedName>
</protein>
<comment type="caution">
    <text evidence="8">The sequence shown here is derived from an EMBL/GenBank/DDBJ whole genome shotgun (WGS) entry which is preliminary data.</text>
</comment>
<feature type="region of interest" description="Disordered" evidence="6">
    <location>
        <begin position="19"/>
        <end position="42"/>
    </location>
</feature>
<dbReference type="AlphaFoldDB" id="A0A9W6T1H9"/>
<dbReference type="SMART" id="SM00356">
    <property type="entry name" value="ZnF_C3H1"/>
    <property type="match status" value="2"/>
</dbReference>
<dbReference type="InterPro" id="IPR000571">
    <property type="entry name" value="Znf_CCCH"/>
</dbReference>
<feature type="region of interest" description="Disordered" evidence="6">
    <location>
        <begin position="444"/>
        <end position="564"/>
    </location>
</feature>
<evidence type="ECO:0000313" key="9">
    <source>
        <dbReference type="Proteomes" id="UP001165120"/>
    </source>
</evidence>
<evidence type="ECO:0000259" key="7">
    <source>
        <dbReference type="PROSITE" id="PS50103"/>
    </source>
</evidence>
<feature type="compositionally biased region" description="Low complexity" evidence="6">
    <location>
        <begin position="240"/>
        <end position="265"/>
    </location>
</feature>
<dbReference type="PANTHER" id="PTHR12547">
    <property type="entry name" value="CCCH ZINC FINGER/TIS11-RELATED"/>
    <property type="match status" value="1"/>
</dbReference>
<feature type="compositionally biased region" description="Polar residues" evidence="6">
    <location>
        <begin position="266"/>
        <end position="286"/>
    </location>
</feature>
<dbReference type="InterPro" id="IPR036855">
    <property type="entry name" value="Znf_CCCH_sf"/>
</dbReference>
<feature type="compositionally biased region" description="Polar residues" evidence="6">
    <location>
        <begin position="546"/>
        <end position="556"/>
    </location>
</feature>
<reference evidence="8" key="1">
    <citation type="submission" date="2023-04" db="EMBL/GenBank/DDBJ databases">
        <title>Candida boidinii NBRC 10035.</title>
        <authorList>
            <person name="Ichikawa N."/>
            <person name="Sato H."/>
            <person name="Tonouchi N."/>
        </authorList>
    </citation>
    <scope>NUCLEOTIDE SEQUENCE</scope>
    <source>
        <strain evidence="8">NBRC 10035</strain>
    </source>
</reference>
<dbReference type="PANTHER" id="PTHR12547:SF18">
    <property type="entry name" value="PROTEIN TIS11"/>
    <property type="match status" value="1"/>
</dbReference>
<keyword evidence="9" id="KW-1185">Reference proteome</keyword>
<evidence type="ECO:0000256" key="4">
    <source>
        <dbReference type="ARBA" id="ARBA00022833"/>
    </source>
</evidence>
<keyword evidence="1 5" id="KW-0479">Metal-binding</keyword>
<gene>
    <name evidence="8" type="ORF">Cboi02_000411000</name>
</gene>
<organism evidence="8 9">
    <name type="scientific">Candida boidinii</name>
    <name type="common">Yeast</name>
    <dbReference type="NCBI Taxonomy" id="5477"/>
    <lineage>
        <taxon>Eukaryota</taxon>
        <taxon>Fungi</taxon>
        <taxon>Dikarya</taxon>
        <taxon>Ascomycota</taxon>
        <taxon>Saccharomycotina</taxon>
        <taxon>Pichiomycetes</taxon>
        <taxon>Pichiales</taxon>
        <taxon>Pichiaceae</taxon>
        <taxon>Ogataea</taxon>
        <taxon>Ogataea/Candida clade</taxon>
    </lineage>
</organism>
<evidence type="ECO:0000256" key="3">
    <source>
        <dbReference type="ARBA" id="ARBA00022771"/>
    </source>
</evidence>
<feature type="zinc finger region" description="C3H1-type" evidence="5">
    <location>
        <begin position="583"/>
        <end position="611"/>
    </location>
</feature>
<keyword evidence="4 5" id="KW-0862">Zinc</keyword>
<feature type="compositionally biased region" description="Low complexity" evidence="6">
    <location>
        <begin position="459"/>
        <end position="493"/>
    </location>
</feature>
<dbReference type="SUPFAM" id="SSF90229">
    <property type="entry name" value="CCCH zinc finger"/>
    <property type="match status" value="2"/>
</dbReference>
<evidence type="ECO:0000256" key="6">
    <source>
        <dbReference type="SAM" id="MobiDB-lite"/>
    </source>
</evidence>
<feature type="region of interest" description="Disordered" evidence="6">
    <location>
        <begin position="240"/>
        <end position="301"/>
    </location>
</feature>
<feature type="domain" description="C3H1-type" evidence="7">
    <location>
        <begin position="583"/>
        <end position="611"/>
    </location>
</feature>
<dbReference type="InterPro" id="IPR045877">
    <property type="entry name" value="ZFP36-like"/>
</dbReference>
<evidence type="ECO:0000256" key="1">
    <source>
        <dbReference type="ARBA" id="ARBA00022723"/>
    </source>
</evidence>
<dbReference type="Proteomes" id="UP001165120">
    <property type="component" value="Unassembled WGS sequence"/>
</dbReference>
<keyword evidence="2" id="KW-0677">Repeat</keyword>
<name>A0A9W6T1H9_CANBO</name>
<dbReference type="PROSITE" id="PS50103">
    <property type="entry name" value="ZF_C3H1"/>
    <property type="match status" value="2"/>
</dbReference>
<feature type="zinc finger region" description="C3H1-type" evidence="5">
    <location>
        <begin position="621"/>
        <end position="649"/>
    </location>
</feature>
<evidence type="ECO:0000256" key="2">
    <source>
        <dbReference type="ARBA" id="ARBA00022737"/>
    </source>
</evidence>
<evidence type="ECO:0000256" key="5">
    <source>
        <dbReference type="PROSITE-ProRule" id="PRU00723"/>
    </source>
</evidence>
<feature type="compositionally biased region" description="Low complexity" evidence="6">
    <location>
        <begin position="26"/>
        <end position="42"/>
    </location>
</feature>
<proteinExistence type="predicted"/>
<dbReference type="Pfam" id="PF00642">
    <property type="entry name" value="zf-CCCH"/>
    <property type="match status" value="2"/>
</dbReference>
<dbReference type="GO" id="GO:0008270">
    <property type="term" value="F:zinc ion binding"/>
    <property type="evidence" value="ECO:0007669"/>
    <property type="project" value="UniProtKB-KW"/>
</dbReference>
<dbReference type="FunFam" id="4.10.1000.10:FF:000001">
    <property type="entry name" value="zinc finger CCCH domain-containing protein 15-like"/>
    <property type="match status" value="1"/>
</dbReference>
<feature type="compositionally biased region" description="Polar residues" evidence="6">
    <location>
        <begin position="499"/>
        <end position="509"/>
    </location>
</feature>
<accession>A0A9W6T1H9</accession>
<dbReference type="Gene3D" id="4.10.1000.10">
    <property type="entry name" value="Zinc finger, CCCH-type"/>
    <property type="match status" value="2"/>
</dbReference>
<dbReference type="GO" id="GO:0003729">
    <property type="term" value="F:mRNA binding"/>
    <property type="evidence" value="ECO:0007669"/>
    <property type="project" value="InterPro"/>
</dbReference>
<dbReference type="EMBL" id="BSXN01001567">
    <property type="protein sequence ID" value="GME73613.1"/>
    <property type="molecule type" value="Genomic_DNA"/>
</dbReference>
<keyword evidence="3 5" id="KW-0863">Zinc-finger</keyword>
<evidence type="ECO:0000313" key="8">
    <source>
        <dbReference type="EMBL" id="GME73613.1"/>
    </source>
</evidence>
<feature type="domain" description="C3H1-type" evidence="7">
    <location>
        <begin position="621"/>
        <end position="649"/>
    </location>
</feature>
<feature type="region of interest" description="Disordered" evidence="6">
    <location>
        <begin position="321"/>
        <end position="343"/>
    </location>
</feature>